<dbReference type="InterPro" id="IPR001173">
    <property type="entry name" value="Glyco_trans_2-like"/>
</dbReference>
<dbReference type="InterPro" id="IPR050834">
    <property type="entry name" value="Glycosyltransf_2"/>
</dbReference>
<evidence type="ECO:0000313" key="5">
    <source>
        <dbReference type="EMBL" id="PGM92432.1"/>
    </source>
</evidence>
<accession>A0A2B9DWP3</accession>
<dbReference type="RefSeq" id="WP_098777502.1">
    <property type="nucleotide sequence ID" value="NZ_NUHO01000059.1"/>
</dbReference>
<dbReference type="InterPro" id="IPR029044">
    <property type="entry name" value="Nucleotide-diphossugar_trans"/>
</dbReference>
<evidence type="ECO:0000313" key="6">
    <source>
        <dbReference type="Proteomes" id="UP000222054"/>
    </source>
</evidence>
<evidence type="ECO:0000256" key="2">
    <source>
        <dbReference type="ARBA" id="ARBA00022676"/>
    </source>
</evidence>
<name>A0A2B9DWP3_BACCE</name>
<dbReference type="PANTHER" id="PTHR43685">
    <property type="entry name" value="GLYCOSYLTRANSFERASE"/>
    <property type="match status" value="1"/>
</dbReference>
<organism evidence="5 6">
    <name type="scientific">Bacillus cereus</name>
    <dbReference type="NCBI Taxonomy" id="1396"/>
    <lineage>
        <taxon>Bacteria</taxon>
        <taxon>Bacillati</taxon>
        <taxon>Bacillota</taxon>
        <taxon>Bacilli</taxon>
        <taxon>Bacillales</taxon>
        <taxon>Bacillaceae</taxon>
        <taxon>Bacillus</taxon>
        <taxon>Bacillus cereus group</taxon>
    </lineage>
</organism>
<evidence type="ECO:0000256" key="1">
    <source>
        <dbReference type="ARBA" id="ARBA00006739"/>
    </source>
</evidence>
<dbReference type="Proteomes" id="UP000222054">
    <property type="component" value="Unassembled WGS sequence"/>
</dbReference>
<feature type="domain" description="Glycosyltransferase 2-like" evidence="4">
    <location>
        <begin position="6"/>
        <end position="143"/>
    </location>
</feature>
<dbReference type="AlphaFoldDB" id="A0A2B9DWP3"/>
<dbReference type="GO" id="GO:0016757">
    <property type="term" value="F:glycosyltransferase activity"/>
    <property type="evidence" value="ECO:0007669"/>
    <property type="project" value="UniProtKB-KW"/>
</dbReference>
<gene>
    <name evidence="5" type="ORF">CN958_15705</name>
</gene>
<comment type="caution">
    <text evidence="5">The sequence shown here is derived from an EMBL/GenBank/DDBJ whole genome shotgun (WGS) entry which is preliminary data.</text>
</comment>
<dbReference type="Pfam" id="PF00535">
    <property type="entry name" value="Glycos_transf_2"/>
    <property type="match status" value="1"/>
</dbReference>
<dbReference type="EMBL" id="NUHO01000059">
    <property type="protein sequence ID" value="PGM92432.1"/>
    <property type="molecule type" value="Genomic_DNA"/>
</dbReference>
<protein>
    <submittedName>
        <fullName evidence="5">Glycosyl transferase family 2</fullName>
    </submittedName>
</protein>
<reference evidence="5 6" key="1">
    <citation type="submission" date="2017-09" db="EMBL/GenBank/DDBJ databases">
        <title>Large-scale bioinformatics analysis of Bacillus genomes uncovers conserved roles of natural products in bacterial physiology.</title>
        <authorList>
            <consortium name="Agbiome Team Llc"/>
            <person name="Bleich R.M."/>
            <person name="Grubbs K.J."/>
            <person name="Santa Maria K.C."/>
            <person name="Allen S.E."/>
            <person name="Farag S."/>
            <person name="Shank E.A."/>
            <person name="Bowers A."/>
        </authorList>
    </citation>
    <scope>NUCLEOTIDE SEQUENCE [LARGE SCALE GENOMIC DNA]</scope>
    <source>
        <strain evidence="5 6">AFS053130</strain>
    </source>
</reference>
<dbReference type="PANTHER" id="PTHR43685:SF5">
    <property type="entry name" value="GLYCOSYLTRANSFERASE EPSE-RELATED"/>
    <property type="match status" value="1"/>
</dbReference>
<keyword evidence="2" id="KW-0328">Glycosyltransferase</keyword>
<dbReference type="SUPFAM" id="SSF53448">
    <property type="entry name" value="Nucleotide-diphospho-sugar transferases"/>
    <property type="match status" value="1"/>
</dbReference>
<comment type="similarity">
    <text evidence="1">Belongs to the glycosyltransferase 2 family.</text>
</comment>
<dbReference type="Gene3D" id="3.90.550.10">
    <property type="entry name" value="Spore Coat Polysaccharide Biosynthesis Protein SpsA, Chain A"/>
    <property type="match status" value="1"/>
</dbReference>
<evidence type="ECO:0000256" key="3">
    <source>
        <dbReference type="ARBA" id="ARBA00022679"/>
    </source>
</evidence>
<proteinExistence type="inferred from homology"/>
<keyword evidence="3 5" id="KW-0808">Transferase</keyword>
<evidence type="ECO:0000259" key="4">
    <source>
        <dbReference type="Pfam" id="PF00535"/>
    </source>
</evidence>
<sequence>MPRVAVLIPVYNDQEGLNRTLKSLENEVEERVDVVVVDDGSSIPMTTHSRISVHNIKLIRAEKNVGIEAALNMGVKYIQDEGYEFIARIDAGDEILQNRFFKQTNYFEENPDVVLLGSHVKHVNREGQEVFTEYVPTTAKEIEKMMHMNSCFPHPSVMFKTCILKDIGLYSTEYPAAEDYEFFFRISKKFSVSNIDEVLIKKEINPNSISLSKRKVQLKSRLRIQLNYFNPLLIKSYIGVLKSLLLLIVPNKLVMKIKAVKN</sequence>